<reference evidence="2 3" key="1">
    <citation type="submission" date="2016-03" db="EMBL/GenBank/DDBJ databases">
        <title>Genome sequence of Rhodococcus kyotonensis KB10.</title>
        <authorList>
            <person name="Jeong H."/>
            <person name="Hong C.E."/>
            <person name="Jo S.H."/>
            <person name="Park J.M."/>
        </authorList>
    </citation>
    <scope>NUCLEOTIDE SEQUENCE [LARGE SCALE GENOMIC DNA]</scope>
    <source>
        <strain evidence="2 3">KB10</strain>
    </source>
</reference>
<comment type="caution">
    <text evidence="2">The sequence shown here is derived from an EMBL/GenBank/DDBJ whole genome shotgun (WGS) entry which is preliminary data.</text>
</comment>
<dbReference type="InterPro" id="IPR005561">
    <property type="entry name" value="ANTAR"/>
</dbReference>
<gene>
    <name evidence="2" type="ORF">A3K89_03900</name>
</gene>
<dbReference type="PROSITE" id="PS50921">
    <property type="entry name" value="ANTAR"/>
    <property type="match status" value="1"/>
</dbReference>
<feature type="domain" description="ANTAR" evidence="1">
    <location>
        <begin position="1"/>
        <end position="61"/>
    </location>
</feature>
<organism evidence="2 3">
    <name type="scientific">Rhodococcoides kyotonense</name>
    <dbReference type="NCBI Taxonomy" id="398843"/>
    <lineage>
        <taxon>Bacteria</taxon>
        <taxon>Bacillati</taxon>
        <taxon>Actinomycetota</taxon>
        <taxon>Actinomycetes</taxon>
        <taxon>Mycobacteriales</taxon>
        <taxon>Nocardiaceae</taxon>
        <taxon>Rhodococcoides</taxon>
    </lineage>
</organism>
<dbReference type="AlphaFoldDB" id="A0A177YIN6"/>
<sequence>MTDRSPDTTTSRGPASRTDVDIATGVLVGLQGGSVSAAVDDLFSTARDNRVSLFELARAVITLAEGGDRGDTETRRVALARWGAHLAPRSASEDSVSA</sequence>
<dbReference type="Gene3D" id="1.10.10.10">
    <property type="entry name" value="Winged helix-like DNA-binding domain superfamily/Winged helix DNA-binding domain"/>
    <property type="match status" value="1"/>
</dbReference>
<protein>
    <recommendedName>
        <fullName evidence="1">ANTAR domain-containing protein</fullName>
    </recommendedName>
</protein>
<dbReference type="EMBL" id="LVHI01000012">
    <property type="protein sequence ID" value="OAK54948.1"/>
    <property type="molecule type" value="Genomic_DNA"/>
</dbReference>
<evidence type="ECO:0000259" key="1">
    <source>
        <dbReference type="PROSITE" id="PS50921"/>
    </source>
</evidence>
<keyword evidence="3" id="KW-1185">Reference proteome</keyword>
<name>A0A177YIN6_9NOCA</name>
<evidence type="ECO:0000313" key="3">
    <source>
        <dbReference type="Proteomes" id="UP000077519"/>
    </source>
</evidence>
<dbReference type="SMART" id="SM01012">
    <property type="entry name" value="ANTAR"/>
    <property type="match status" value="1"/>
</dbReference>
<dbReference type="Pfam" id="PF03861">
    <property type="entry name" value="ANTAR"/>
    <property type="match status" value="1"/>
</dbReference>
<accession>A0A177YIN6</accession>
<dbReference type="InterPro" id="IPR036388">
    <property type="entry name" value="WH-like_DNA-bd_sf"/>
</dbReference>
<dbReference type="Proteomes" id="UP000077519">
    <property type="component" value="Unassembled WGS sequence"/>
</dbReference>
<dbReference type="RefSeq" id="WP_068426093.1">
    <property type="nucleotide sequence ID" value="NZ_LVHI01000012.1"/>
</dbReference>
<evidence type="ECO:0000313" key="2">
    <source>
        <dbReference type="EMBL" id="OAK54948.1"/>
    </source>
</evidence>
<proteinExistence type="predicted"/>
<dbReference type="GO" id="GO:0003723">
    <property type="term" value="F:RNA binding"/>
    <property type="evidence" value="ECO:0007669"/>
    <property type="project" value="InterPro"/>
</dbReference>